<dbReference type="STRING" id="243233.MCA1988"/>
<dbReference type="HOGENOM" id="CLU_2130537_0_0_6"/>
<sequence>MSLLIQADAIHGMTATFPLPPHDRSPPPAERTESPLDLDRLADADRPRSIIRLGRPRFFARPHGGFPISAEPARSPQCFLPFMRISRPRAALPEEAPRSRNRRSAPAMNTDIR</sequence>
<name>Q606M8_METCA</name>
<dbReference type="EMBL" id="AE017282">
    <property type="protein sequence ID" value="AAU91808.1"/>
    <property type="molecule type" value="Genomic_DNA"/>
</dbReference>
<evidence type="ECO:0000313" key="2">
    <source>
        <dbReference type="EMBL" id="AAU91808.1"/>
    </source>
</evidence>
<evidence type="ECO:0000313" key="3">
    <source>
        <dbReference type="Proteomes" id="UP000006821"/>
    </source>
</evidence>
<dbReference type="KEGG" id="mca:MCA1988"/>
<feature type="region of interest" description="Disordered" evidence="1">
    <location>
        <begin position="13"/>
        <end position="46"/>
    </location>
</feature>
<feature type="compositionally biased region" description="Basic and acidic residues" evidence="1">
    <location>
        <begin position="21"/>
        <end position="46"/>
    </location>
</feature>
<protein>
    <submittedName>
        <fullName evidence="2">Uncharacterized protein</fullName>
    </submittedName>
</protein>
<accession>Q606M8</accession>
<organism evidence="2 3">
    <name type="scientific">Methylococcus capsulatus (strain ATCC 33009 / NCIMB 11132 / Bath)</name>
    <dbReference type="NCBI Taxonomy" id="243233"/>
    <lineage>
        <taxon>Bacteria</taxon>
        <taxon>Pseudomonadati</taxon>
        <taxon>Pseudomonadota</taxon>
        <taxon>Gammaproteobacteria</taxon>
        <taxon>Methylococcales</taxon>
        <taxon>Methylococcaceae</taxon>
        <taxon>Methylococcus</taxon>
    </lineage>
</organism>
<evidence type="ECO:0000256" key="1">
    <source>
        <dbReference type="SAM" id="MobiDB-lite"/>
    </source>
</evidence>
<proteinExistence type="predicted"/>
<reference evidence="2 3" key="1">
    <citation type="journal article" date="2004" name="PLoS Biol.">
        <title>Genomic insights into methanotrophy: the complete genome sequence of Methylococcus capsulatus (Bath).</title>
        <authorList>
            <person name="Ward N.L."/>
            <person name="Larsen O."/>
            <person name="Sakwa J."/>
            <person name="Bruseth L."/>
            <person name="Khouri H.M."/>
            <person name="Durkin A.S."/>
            <person name="Dimitrov G."/>
            <person name="Jiang L."/>
            <person name="Scanlan D."/>
            <person name="Kang K.H."/>
            <person name="Lewis M.R."/>
            <person name="Nelson K.E."/>
            <person name="Methe B.A."/>
            <person name="Wu M."/>
            <person name="Heidelberg J.F."/>
            <person name="Paulsen I.T."/>
            <person name="Fouts D.E."/>
            <person name="Ravel J."/>
            <person name="Tettelin H."/>
            <person name="Ren Q."/>
            <person name="Read T.D."/>
            <person name="DeBoy R.T."/>
            <person name="Seshadri R."/>
            <person name="Salzberg S.L."/>
            <person name="Jensen H.B."/>
            <person name="Birkeland N.K."/>
            <person name="Nelson W.C."/>
            <person name="Dodson R.J."/>
            <person name="Grindhaug S.H."/>
            <person name="Holt I.E."/>
            <person name="Eidhammer I."/>
            <person name="Jonasen I."/>
            <person name="Vanaken S."/>
            <person name="Utterback T.R."/>
            <person name="Feldblyum T.V."/>
            <person name="Fraser C.M."/>
            <person name="Lillehaug J.R."/>
            <person name="Eisen J.A."/>
        </authorList>
    </citation>
    <scope>NUCLEOTIDE SEQUENCE [LARGE SCALE GENOMIC DNA]</scope>
    <source>
        <strain evidence="3">ATCC 33009 / NCIMB 11132 / Bath</strain>
    </source>
</reference>
<dbReference type="Proteomes" id="UP000006821">
    <property type="component" value="Chromosome"/>
</dbReference>
<feature type="region of interest" description="Disordered" evidence="1">
    <location>
        <begin position="89"/>
        <end position="113"/>
    </location>
</feature>
<gene>
    <name evidence="2" type="ordered locus">MCA1988</name>
</gene>
<dbReference type="AlphaFoldDB" id="Q606M8"/>